<reference evidence="1 2" key="1">
    <citation type="submission" date="2018-12" db="EMBL/GenBank/DDBJ databases">
        <title>Lysinibacillus antri sp. nov., isolated from a cave soil.</title>
        <authorList>
            <person name="Narsing Rao M.P."/>
            <person name="Zhang H."/>
            <person name="Dong Z.-Y."/>
            <person name="Niu X.-K."/>
            <person name="Zhang K."/>
            <person name="Fang B.-Z."/>
            <person name="Kang Y.-Q."/>
            <person name="Xiao M."/>
            <person name="Li W.-J."/>
        </authorList>
    </citation>
    <scope>NUCLEOTIDE SEQUENCE [LARGE SCALE GENOMIC DNA]</scope>
    <source>
        <strain evidence="1 2">SYSU K30002</strain>
    </source>
</reference>
<dbReference type="InterPro" id="IPR029052">
    <property type="entry name" value="Metallo-depent_PP-like"/>
</dbReference>
<dbReference type="PANTHER" id="PTHR37031">
    <property type="entry name" value="METALLOPHOSPHATASE BINDING DOMAIN PROTEIN"/>
    <property type="match status" value="1"/>
</dbReference>
<evidence type="ECO:0000313" key="2">
    <source>
        <dbReference type="Proteomes" id="UP000287910"/>
    </source>
</evidence>
<keyword evidence="2" id="KW-1185">Reference proteome</keyword>
<dbReference type="SUPFAM" id="SSF56300">
    <property type="entry name" value="Metallo-dependent phosphatases"/>
    <property type="match status" value="1"/>
</dbReference>
<dbReference type="PANTHER" id="PTHR37031:SF2">
    <property type="entry name" value="PHOD-LIKE PHOSPHATASE METALLOPHOSPHATASE DOMAIN-CONTAINING PROTEIN"/>
    <property type="match status" value="1"/>
</dbReference>
<sequence>MKSFKFPALLAGPILRRVEPTKAYVWVATSKAYSIGAQIYEITTKHTKDYYSKLRAATETTTVQFGENLFIHLIKITPKNGLFPTNQLIGYNLYFTIDNESFDLGDLDLLSEDNPNNILYDSLNYPTFFIADNHNSNNFLYGSCRNLHGEGEDTLANGDRELAEKSRDLTQRPQALFTMGDQIYADNVADPLFRPIHEISSALIGVNEKLHTIDKRLAKKPYNTSLYKTNGRTAIMKQFAEFSSRKAANHMMEFGEFAALYLFYWSPVLWEVVKDYALFESFQEALDNDHIYIESQSDKLKKLETKQLEKRYTEHEKALANCHQTAYKIRRLLANIPTYMIFDDHDITDDWNINAEWKATVQKSPIGKHVVTNGLTAYWAFQGWGNAPESFEEEFISQLQHYFHSLQNEQIDYRSWMDLLWEHRPWHFVAPTNPKAVFLDTRTMREYEDKPHTTKIEQLSPETYPPQLVNDEEFEALAKQLEESEWEKGTPLIVISATPVIGFEIIEELVSTFTPSLKMLGVEVQTVFDVEAWKYNGKGLTRILTQLANWNPSQCIILSGDVHYGFSVNSTVTFADGKELTIKQITSSPQKNMSFHRLGPLMKIVTAINSRLKENQLNYRYCDPSYQIHTNDTPDEQFIWKEQFSYDQLTRLAIIETDNHLGLLTVKDNEITNKFLK</sequence>
<name>A0A432L9E6_9BACI</name>
<gene>
    <name evidence="1" type="ORF">EK386_14530</name>
</gene>
<proteinExistence type="predicted"/>
<dbReference type="Gene3D" id="3.60.21.70">
    <property type="entry name" value="PhoD-like phosphatase"/>
    <property type="match status" value="1"/>
</dbReference>
<dbReference type="RefSeq" id="WP_126659906.1">
    <property type="nucleotide sequence ID" value="NZ_RYYR01000022.1"/>
</dbReference>
<comment type="caution">
    <text evidence="1">The sequence shown here is derived from an EMBL/GenBank/DDBJ whole genome shotgun (WGS) entry which is preliminary data.</text>
</comment>
<evidence type="ECO:0000313" key="1">
    <source>
        <dbReference type="EMBL" id="RUL49888.1"/>
    </source>
</evidence>
<dbReference type="EMBL" id="RYYR01000022">
    <property type="protein sequence ID" value="RUL49888.1"/>
    <property type="molecule type" value="Genomic_DNA"/>
</dbReference>
<dbReference type="Proteomes" id="UP000287910">
    <property type="component" value="Unassembled WGS sequence"/>
</dbReference>
<accession>A0A432L9E6</accession>
<organism evidence="1 2">
    <name type="scientific">Lysinibacillus antri</name>
    <dbReference type="NCBI Taxonomy" id="2498145"/>
    <lineage>
        <taxon>Bacteria</taxon>
        <taxon>Bacillati</taxon>
        <taxon>Bacillota</taxon>
        <taxon>Bacilli</taxon>
        <taxon>Bacillales</taxon>
        <taxon>Bacillaceae</taxon>
        <taxon>Lysinibacillus</taxon>
    </lineage>
</organism>
<dbReference type="AlphaFoldDB" id="A0A432L9E6"/>
<dbReference type="InterPro" id="IPR038607">
    <property type="entry name" value="PhoD-like_sf"/>
</dbReference>
<protein>
    <submittedName>
        <fullName evidence="1">Uncharacterized protein</fullName>
    </submittedName>
</protein>